<comment type="caution">
    <text evidence="1">The sequence shown here is derived from an EMBL/GenBank/DDBJ whole genome shotgun (WGS) entry which is preliminary data.</text>
</comment>
<organism evidence="1 2">
    <name type="scientific">Aristolochia fimbriata</name>
    <name type="common">White veined hardy Dutchman's pipe vine</name>
    <dbReference type="NCBI Taxonomy" id="158543"/>
    <lineage>
        <taxon>Eukaryota</taxon>
        <taxon>Viridiplantae</taxon>
        <taxon>Streptophyta</taxon>
        <taxon>Embryophyta</taxon>
        <taxon>Tracheophyta</taxon>
        <taxon>Spermatophyta</taxon>
        <taxon>Magnoliopsida</taxon>
        <taxon>Magnoliidae</taxon>
        <taxon>Piperales</taxon>
        <taxon>Aristolochiaceae</taxon>
        <taxon>Aristolochia</taxon>
    </lineage>
</organism>
<reference evidence="1 2" key="1">
    <citation type="submission" date="2021-07" db="EMBL/GenBank/DDBJ databases">
        <title>The Aristolochia fimbriata genome: insights into angiosperm evolution, floral development and chemical biosynthesis.</title>
        <authorList>
            <person name="Jiao Y."/>
        </authorList>
    </citation>
    <scope>NUCLEOTIDE SEQUENCE [LARGE SCALE GENOMIC DNA]</scope>
    <source>
        <strain evidence="1">IBCAS-2021</strain>
        <tissue evidence="1">Leaf</tissue>
    </source>
</reference>
<protein>
    <submittedName>
        <fullName evidence="1">Uncharacterized protein</fullName>
    </submittedName>
</protein>
<evidence type="ECO:0000313" key="2">
    <source>
        <dbReference type="Proteomes" id="UP000825729"/>
    </source>
</evidence>
<dbReference type="EMBL" id="JAINDJ010000007">
    <property type="protein sequence ID" value="KAG9442583.1"/>
    <property type="molecule type" value="Genomic_DNA"/>
</dbReference>
<dbReference type="AlphaFoldDB" id="A0AAV7E1D9"/>
<proteinExistence type="predicted"/>
<keyword evidence="2" id="KW-1185">Reference proteome</keyword>
<sequence length="525" mass="58689">MAAPSVTLVGGLRAFDHTVVVEGETIQTLALYMEGDASHMTYLPGGESVFGGHAEKPTSLVDSSLILLHNGDLLWHLGIPLSRQGCDVSMSRAFLGALESPRRTRFSVCPSLAGFTTRFKPMVADFKEVRSTDLPFSCRYRFGRTTISRRSYGSNVISSGGLGRILVPHCRTIPFQLMTLRLLGMPVLGKIALFRESSRHERDVFHFLHVTPGREDEVHLALPIGLVVAVRVQAIGDEIRPMVLRWLVIWPPGSAFALAVLPWPAFTKFGYCQDLPGDMGITANHRRLALYRSWWPFGKPALFALVVGLICLRRENGTHLETQGTTPAYYTWWATHMSSLFQQKFGVGALLFPRWRIVTRTMTAIGLTLASGGRMARGQLVLLREQEEGSSYHFGGRSGSASKKKKARKEVLPASFPLCHRRSFPPIREAEPPTSCPSENPPIETVQILSSLRARSSTSRGGFVVGELAEITPAPRACLFKRSLLLHQLFKKRRWWSRQRLGLLQSKKKLQLQRLKFQLLRQPSK</sequence>
<gene>
    <name evidence="1" type="ORF">H6P81_018437</name>
</gene>
<name>A0AAV7E1D9_ARIFI</name>
<evidence type="ECO:0000313" key="1">
    <source>
        <dbReference type="EMBL" id="KAG9442583.1"/>
    </source>
</evidence>
<accession>A0AAV7E1D9</accession>
<dbReference type="Proteomes" id="UP000825729">
    <property type="component" value="Unassembled WGS sequence"/>
</dbReference>